<protein>
    <recommendedName>
        <fullName evidence="2">MnmC-like methyltransferase domain-containing protein</fullName>
    </recommendedName>
</protein>
<dbReference type="AlphaFoldDB" id="A0A6L5JS71"/>
<dbReference type="EMBL" id="WIXJ01000001">
    <property type="protein sequence ID" value="MQY50225.1"/>
    <property type="molecule type" value="Genomic_DNA"/>
</dbReference>
<accession>A0A6L5JS71</accession>
<proteinExistence type="predicted"/>
<dbReference type="Gene3D" id="3.40.50.150">
    <property type="entry name" value="Vaccinia Virus protein VP39"/>
    <property type="match status" value="1"/>
</dbReference>
<feature type="domain" description="MnmC-like methyltransferase" evidence="2">
    <location>
        <begin position="144"/>
        <end position="260"/>
    </location>
</feature>
<gene>
    <name evidence="3" type="ORF">GHK24_00305</name>
</gene>
<dbReference type="PANTHER" id="PTHR39963:SF1">
    <property type="entry name" value="MNMC-LIKE METHYLTRANSFERASE DOMAIN-CONTAINING PROTEIN"/>
    <property type="match status" value="1"/>
</dbReference>
<feature type="compositionally biased region" description="Basic and acidic residues" evidence="1">
    <location>
        <begin position="252"/>
        <end position="264"/>
    </location>
</feature>
<organism evidence="3 4">
    <name type="scientific">Rhodocyclus tenuis</name>
    <name type="common">Rhodospirillum tenue</name>
    <dbReference type="NCBI Taxonomy" id="1066"/>
    <lineage>
        <taxon>Bacteria</taxon>
        <taxon>Pseudomonadati</taxon>
        <taxon>Pseudomonadota</taxon>
        <taxon>Betaproteobacteria</taxon>
        <taxon>Rhodocyclales</taxon>
        <taxon>Rhodocyclaceae</taxon>
        <taxon>Rhodocyclus</taxon>
    </lineage>
</organism>
<reference evidence="3 4" key="1">
    <citation type="submission" date="2019-10" db="EMBL/GenBank/DDBJ databases">
        <title>Whole-genome sequence of the purple nonsulfur photosynthetic bacterium Rhodocyclus tenuis.</title>
        <authorList>
            <person name="Kyndt J.A."/>
            <person name="Meyer T.E."/>
        </authorList>
    </citation>
    <scope>NUCLEOTIDE SEQUENCE [LARGE SCALE GENOMIC DNA]</scope>
    <source>
        <strain evidence="3 4">DSM 110</strain>
    </source>
</reference>
<evidence type="ECO:0000313" key="4">
    <source>
        <dbReference type="Proteomes" id="UP000480275"/>
    </source>
</evidence>
<dbReference type="InterPro" id="IPR029063">
    <property type="entry name" value="SAM-dependent_MTases_sf"/>
</dbReference>
<dbReference type="Proteomes" id="UP000480275">
    <property type="component" value="Unassembled WGS sequence"/>
</dbReference>
<dbReference type="Pfam" id="PF05430">
    <property type="entry name" value="Methyltransf_30"/>
    <property type="match status" value="1"/>
</dbReference>
<dbReference type="GO" id="GO:0016645">
    <property type="term" value="F:oxidoreductase activity, acting on the CH-NH group of donors"/>
    <property type="evidence" value="ECO:0007669"/>
    <property type="project" value="InterPro"/>
</dbReference>
<name>A0A6L5JS71_RHOTE</name>
<evidence type="ECO:0000259" key="2">
    <source>
        <dbReference type="Pfam" id="PF05430"/>
    </source>
</evidence>
<comment type="caution">
    <text evidence="3">The sequence shown here is derived from an EMBL/GenBank/DDBJ whole genome shotgun (WGS) entry which is preliminary data.</text>
</comment>
<evidence type="ECO:0000256" key="1">
    <source>
        <dbReference type="SAM" id="MobiDB-lite"/>
    </source>
</evidence>
<dbReference type="PANTHER" id="PTHR39963">
    <property type="entry name" value="SLL0983 PROTEIN"/>
    <property type="match status" value="1"/>
</dbReference>
<feature type="region of interest" description="Disordered" evidence="1">
    <location>
        <begin position="248"/>
        <end position="270"/>
    </location>
</feature>
<evidence type="ECO:0000313" key="3">
    <source>
        <dbReference type="EMBL" id="MQY50225.1"/>
    </source>
</evidence>
<sequence length="270" mass="29518">MLEPATLCLAPDGTPFSEAYGDVYHTRTGGLGQACHVFLGGNDLPRRWQGRDGFVILETGFGLGLNFLATWATWRADPERSQTLHFISCEKHPFLRDDLQRAHALAETGHTDPDAIQSEAAQDGTAPPESSRAETQFAQAIPNLADTLCLHWPTLTEGRHDIAFEEGRVRLTLLFGDASDTLQHLPELADAFFLDGFSPAKNPELWSAELLALVSQHAAPAASLATWSVASGVRHALADQGWQLKKTPGFRGKREMLQGRRSEPNEPSGE</sequence>
<dbReference type="InterPro" id="IPR008471">
    <property type="entry name" value="MnmC-like_methylTransf"/>
</dbReference>